<evidence type="ECO:0000313" key="3">
    <source>
        <dbReference type="Proteomes" id="UP000245926"/>
    </source>
</evidence>
<dbReference type="RefSeq" id="WP_109894798.1">
    <property type="nucleotide sequence ID" value="NZ_CP029550.1"/>
</dbReference>
<accession>A0A2U8WCB5</accession>
<dbReference type="InterPro" id="IPR007813">
    <property type="entry name" value="PilN"/>
</dbReference>
<reference evidence="3" key="1">
    <citation type="submission" date="2018-05" db="EMBL/GenBank/DDBJ databases">
        <title>Complete Genome Sequence of Methylobacterium sp. 17SD2-17.</title>
        <authorList>
            <person name="Srinivasan S."/>
        </authorList>
    </citation>
    <scope>NUCLEOTIDE SEQUENCE [LARGE SCALE GENOMIC DNA]</scope>
    <source>
        <strain evidence="3">17SD2-17</strain>
    </source>
</reference>
<dbReference type="Proteomes" id="UP000245926">
    <property type="component" value="Chromosome"/>
</dbReference>
<evidence type="ECO:0000256" key="1">
    <source>
        <dbReference type="SAM" id="MobiDB-lite"/>
    </source>
</evidence>
<dbReference type="Pfam" id="PF05137">
    <property type="entry name" value="PilN"/>
    <property type="match status" value="1"/>
</dbReference>
<dbReference type="AlphaFoldDB" id="A0A2U8WCB5"/>
<sequence>MRLRLRPDAEGLGLSLRTPRAELHAERITWAEYAPARLDRARARAAAAAGGRAVPLSLALPHAVGRSLSLPRRALAQAEAIVRAEILRKTPLRPEDIALACAVAPNGPERVRVHYLVVPASLLDRTLARLGLARAAIASLEGVAGPEGGAGPEDGASPEDAEAGGPVLPFGAAQARPGPAAGRAALGLGAACLALALTGFCGLAGRQAALIGALEAQMAAMDAPARGSAERLRSVYGLIGAAGELARLREAPGVVAVWEELARLLPATTYLTEIQVTGAGVELSGYSEAAAELIARLQGSHLLQNPTLSGPIVFDKARARERFALRATFRQTRLPEEILTP</sequence>
<keyword evidence="3" id="KW-1185">Reference proteome</keyword>
<organism evidence="2 3">
    <name type="scientific">Methylobacterium durans</name>
    <dbReference type="NCBI Taxonomy" id="2202825"/>
    <lineage>
        <taxon>Bacteria</taxon>
        <taxon>Pseudomonadati</taxon>
        <taxon>Pseudomonadota</taxon>
        <taxon>Alphaproteobacteria</taxon>
        <taxon>Hyphomicrobiales</taxon>
        <taxon>Methylobacteriaceae</taxon>
        <taxon>Methylobacterium</taxon>
    </lineage>
</organism>
<feature type="region of interest" description="Disordered" evidence="1">
    <location>
        <begin position="144"/>
        <end position="164"/>
    </location>
</feature>
<gene>
    <name evidence="2" type="ORF">DK389_28430</name>
</gene>
<protein>
    <recommendedName>
        <fullName evidence="4">Fimbrial assembly protein</fullName>
    </recommendedName>
</protein>
<dbReference type="EMBL" id="CP029550">
    <property type="protein sequence ID" value="AWN43723.1"/>
    <property type="molecule type" value="Genomic_DNA"/>
</dbReference>
<evidence type="ECO:0008006" key="4">
    <source>
        <dbReference type="Google" id="ProtNLM"/>
    </source>
</evidence>
<dbReference type="KEGG" id="mets:DK389_28430"/>
<evidence type="ECO:0000313" key="2">
    <source>
        <dbReference type="EMBL" id="AWN43723.1"/>
    </source>
</evidence>
<name>A0A2U8WCB5_9HYPH</name>
<dbReference type="OrthoDB" id="8435735at2"/>
<proteinExistence type="predicted"/>